<accession>A0A427AL74</accession>
<dbReference type="EMBL" id="AMZH03002060">
    <property type="protein sequence ID" value="RRT76926.1"/>
    <property type="molecule type" value="Genomic_DNA"/>
</dbReference>
<comment type="caution">
    <text evidence="1">The sequence shown here is derived from an EMBL/GenBank/DDBJ whole genome shotgun (WGS) entry which is preliminary data.</text>
</comment>
<reference evidence="1 2" key="1">
    <citation type="journal article" date="2014" name="Agronomy (Basel)">
        <title>A Draft Genome Sequence for Ensete ventricosum, the Drought-Tolerant Tree Against Hunger.</title>
        <authorList>
            <person name="Harrison J."/>
            <person name="Moore K.A."/>
            <person name="Paszkiewicz K."/>
            <person name="Jones T."/>
            <person name="Grant M."/>
            <person name="Ambacheew D."/>
            <person name="Muzemil S."/>
            <person name="Studholme D.J."/>
        </authorList>
    </citation>
    <scope>NUCLEOTIDE SEQUENCE [LARGE SCALE GENOMIC DNA]</scope>
</reference>
<gene>
    <name evidence="1" type="ORF">B296_00010041</name>
</gene>
<protein>
    <submittedName>
        <fullName evidence="1">Uncharacterized protein</fullName>
    </submittedName>
</protein>
<evidence type="ECO:0000313" key="1">
    <source>
        <dbReference type="EMBL" id="RRT76926.1"/>
    </source>
</evidence>
<name>A0A427AL74_ENSVE</name>
<organism evidence="1 2">
    <name type="scientific">Ensete ventricosum</name>
    <name type="common">Abyssinian banana</name>
    <name type="synonym">Musa ensete</name>
    <dbReference type="NCBI Taxonomy" id="4639"/>
    <lineage>
        <taxon>Eukaryota</taxon>
        <taxon>Viridiplantae</taxon>
        <taxon>Streptophyta</taxon>
        <taxon>Embryophyta</taxon>
        <taxon>Tracheophyta</taxon>
        <taxon>Spermatophyta</taxon>
        <taxon>Magnoliopsida</taxon>
        <taxon>Liliopsida</taxon>
        <taxon>Zingiberales</taxon>
        <taxon>Musaceae</taxon>
        <taxon>Ensete</taxon>
    </lineage>
</organism>
<evidence type="ECO:0000313" key="2">
    <source>
        <dbReference type="Proteomes" id="UP000287651"/>
    </source>
</evidence>
<dbReference type="AlphaFoldDB" id="A0A427AL74"/>
<sequence length="74" mass="8209">MESLFTSFLPRAPAISMNPGASRSDLFGGTRKGRKEALISMPRRRAAPPGIICMTVVSLSETFYHVFRFVIIGY</sequence>
<proteinExistence type="predicted"/>
<dbReference type="Proteomes" id="UP000287651">
    <property type="component" value="Unassembled WGS sequence"/>
</dbReference>